<dbReference type="SUPFAM" id="SSF51445">
    <property type="entry name" value="(Trans)glycosidases"/>
    <property type="match status" value="1"/>
</dbReference>
<dbReference type="EMBL" id="CP118157">
    <property type="protein sequence ID" value="WOF22318.1"/>
    <property type="molecule type" value="Genomic_DNA"/>
</dbReference>
<dbReference type="Gene3D" id="3.20.20.80">
    <property type="entry name" value="Glycosidases"/>
    <property type="match status" value="1"/>
</dbReference>
<keyword evidence="4" id="KW-1185">Reference proteome</keyword>
<feature type="transmembrane region" description="Helical" evidence="2">
    <location>
        <begin position="12"/>
        <end position="35"/>
    </location>
</feature>
<dbReference type="InterPro" id="IPR051923">
    <property type="entry name" value="Glycosyl_Hydrolase_39"/>
</dbReference>
<evidence type="ECO:0000256" key="2">
    <source>
        <dbReference type="SAM" id="Phobius"/>
    </source>
</evidence>
<protein>
    <submittedName>
        <fullName evidence="3">Cellulase family glycosylhydrolase</fullName>
    </submittedName>
</protein>
<keyword evidence="2" id="KW-0472">Membrane</keyword>
<evidence type="ECO:0000313" key="3">
    <source>
        <dbReference type="EMBL" id="WOF22318.1"/>
    </source>
</evidence>
<dbReference type="Gene3D" id="2.60.120.260">
    <property type="entry name" value="Galactose-binding domain-like"/>
    <property type="match status" value="1"/>
</dbReference>
<accession>A0AA97FG80</accession>
<dbReference type="PANTHER" id="PTHR12631:SF10">
    <property type="entry name" value="BETA-XYLOSIDASE-LIKE PROTEIN-RELATED"/>
    <property type="match status" value="1"/>
</dbReference>
<dbReference type="KEGG" id="mbet:N8K70_13115"/>
<dbReference type="Proteomes" id="UP001305498">
    <property type="component" value="Chromosome"/>
</dbReference>
<dbReference type="InterPro" id="IPR017853">
    <property type="entry name" value="GH"/>
</dbReference>
<name>A0AA97FG80_9MICO</name>
<proteinExistence type="predicted"/>
<feature type="compositionally biased region" description="Low complexity" evidence="1">
    <location>
        <begin position="695"/>
        <end position="710"/>
    </location>
</feature>
<organism evidence="3 4">
    <name type="scientific">Microbacterium betulae</name>
    <dbReference type="NCBI Taxonomy" id="2981139"/>
    <lineage>
        <taxon>Bacteria</taxon>
        <taxon>Bacillati</taxon>
        <taxon>Actinomycetota</taxon>
        <taxon>Actinomycetes</taxon>
        <taxon>Micrococcales</taxon>
        <taxon>Microbacteriaceae</taxon>
        <taxon>Microbacterium</taxon>
    </lineage>
</organism>
<dbReference type="RefSeq" id="WP_317138790.1">
    <property type="nucleotide sequence ID" value="NZ_CP118157.1"/>
</dbReference>
<feature type="compositionally biased region" description="Low complexity" evidence="1">
    <location>
        <begin position="57"/>
        <end position="73"/>
    </location>
</feature>
<reference evidence="3 4" key="1">
    <citation type="submission" date="2023-02" db="EMBL/GenBank/DDBJ databases">
        <title>Microbacterium betulae sp. nov., isolated from birch wood.</title>
        <authorList>
            <person name="Pasciak M."/>
            <person name="Pawlik K.J."/>
            <person name="Martynowski D."/>
            <person name="Laczmanski L."/>
            <person name="Ciekot J."/>
            <person name="Szponar B."/>
            <person name="Wojcik-Fatla A."/>
            <person name="Mackiewicz B."/>
            <person name="Farian E."/>
            <person name="Cholewa G."/>
            <person name="Cholewa A."/>
            <person name="Dutkiewicz J."/>
        </authorList>
    </citation>
    <scope>NUCLEOTIDE SEQUENCE [LARGE SCALE GENOMIC DNA]</scope>
    <source>
        <strain evidence="3 4">AB</strain>
    </source>
</reference>
<dbReference type="GO" id="GO:0004553">
    <property type="term" value="F:hydrolase activity, hydrolyzing O-glycosyl compounds"/>
    <property type="evidence" value="ECO:0007669"/>
    <property type="project" value="TreeGrafter"/>
</dbReference>
<dbReference type="AlphaFoldDB" id="A0AA97FG80"/>
<sequence length="748" mass="78333">MTGGRAGRRPSADAGVLVVAAVLVVGALALGLLAASPADREAQVNDPSPSAEEDPSAQESASPQDAAAPASAPVDGAVEGWRTASQTVVADVRPEVGDARDGDVSVAIDAPVVERATTALSTTVEVVPGETYRVSLSARTATASAADVAAALEVDSTRIGFPALSSGWAAVTGTFTAEPGQTRADVRLRLLGPVEGLSIDEISMTPQGGGADVVVDGSFERVRSRTGIVNDTLILPEAAPVLAVRMAEGDATWRVRRAGETVAKGTATLRDGVTPVALDGAPQGYLTVTVTDADGAEASASLAVVDLAGARPVSDGRFGIAAHLLADSNTGAADAIRAVGFGAARHSVTWSASEYEPGVYLFPDEVTRQFDVLASHGIGLLGIVNYENSLYDDGRTPSSPEAVEAFGRYAGVVANRYDVIGLEVFNEFDSLRFNSGECGAEARCYALLVRAAAEGVRAIDPDLPVVVGGISTYDGDWLEELWRGGAIDDTDIVSFHPYNAWDAPERIAGYLADARERMREITGETRPIWLTELGWTTGDERGEGLSLWDQAAYLVRAETTALGSGADRVFWYDLVNDSADDDLHEGNFGLFSQREDGASALRPKPAAFAQTLLIEAIGGRDAAGRDDLAGGAHSYRFGAGDDVVRVAWSTSGTRKATFPSATDVIVTTLRGEVSRVTPEDGRVTVSLTDSPVVIEASDGGDPSSSPSPEAAPEDDRVARPEAGTRVSHSWFRRVRGCPTRRTVRRTRP</sequence>
<feature type="region of interest" description="Disordered" evidence="1">
    <location>
        <begin position="38"/>
        <end position="74"/>
    </location>
</feature>
<dbReference type="PANTHER" id="PTHR12631">
    <property type="entry name" value="ALPHA-L-IDURONIDASE"/>
    <property type="match status" value="1"/>
</dbReference>
<keyword evidence="2" id="KW-0812">Transmembrane</keyword>
<gene>
    <name evidence="3" type="ORF">N8K70_13115</name>
</gene>
<evidence type="ECO:0000313" key="4">
    <source>
        <dbReference type="Proteomes" id="UP001305498"/>
    </source>
</evidence>
<evidence type="ECO:0000256" key="1">
    <source>
        <dbReference type="SAM" id="MobiDB-lite"/>
    </source>
</evidence>
<feature type="region of interest" description="Disordered" evidence="1">
    <location>
        <begin position="687"/>
        <end position="748"/>
    </location>
</feature>
<keyword evidence="2" id="KW-1133">Transmembrane helix</keyword>